<evidence type="ECO:0000256" key="1">
    <source>
        <dbReference type="SAM" id="Phobius"/>
    </source>
</evidence>
<proteinExistence type="predicted"/>
<name>A0A420YH69_9PEZI</name>
<evidence type="ECO:0000313" key="3">
    <source>
        <dbReference type="EMBL" id="RKU47196.1"/>
    </source>
</evidence>
<dbReference type="Proteomes" id="UP000275385">
    <property type="component" value="Unassembled WGS sequence"/>
</dbReference>
<dbReference type="InterPro" id="IPR036514">
    <property type="entry name" value="SGNH_hydro_sf"/>
</dbReference>
<dbReference type="InterPro" id="IPR013830">
    <property type="entry name" value="SGNH_hydro"/>
</dbReference>
<evidence type="ECO:0000313" key="4">
    <source>
        <dbReference type="Proteomes" id="UP000275385"/>
    </source>
</evidence>
<dbReference type="STRING" id="177199.A0A420YH69"/>
<dbReference type="InterPro" id="IPR051532">
    <property type="entry name" value="Ester_Hydrolysis_Enzymes"/>
</dbReference>
<dbReference type="EMBL" id="QVQW01000010">
    <property type="protein sequence ID" value="RKU47196.1"/>
    <property type="molecule type" value="Genomic_DNA"/>
</dbReference>
<keyword evidence="1" id="KW-0472">Membrane</keyword>
<keyword evidence="4" id="KW-1185">Reference proteome</keyword>
<dbReference type="PANTHER" id="PTHR30383:SF19">
    <property type="entry name" value="FIBRONECTIN TYPE-III DOMAIN-CONTAINING PROTEIN"/>
    <property type="match status" value="1"/>
</dbReference>
<keyword evidence="1" id="KW-0812">Transmembrane</keyword>
<dbReference type="OrthoDB" id="2119228at2759"/>
<keyword evidence="1" id="KW-1133">Transmembrane helix</keyword>
<dbReference type="Pfam" id="PF13472">
    <property type="entry name" value="Lipase_GDSL_2"/>
    <property type="match status" value="1"/>
</dbReference>
<gene>
    <name evidence="3" type="ORF">DL546_007945</name>
</gene>
<feature type="transmembrane region" description="Helical" evidence="1">
    <location>
        <begin position="42"/>
        <end position="68"/>
    </location>
</feature>
<comment type="caution">
    <text evidence="3">The sequence shown here is derived from an EMBL/GenBank/DDBJ whole genome shotgun (WGS) entry which is preliminary data.</text>
</comment>
<accession>A0A420YH69</accession>
<dbReference type="CDD" id="cd01833">
    <property type="entry name" value="XynB_like"/>
    <property type="match status" value="1"/>
</dbReference>
<organism evidence="3 4">
    <name type="scientific">Coniochaeta pulveracea</name>
    <dbReference type="NCBI Taxonomy" id="177199"/>
    <lineage>
        <taxon>Eukaryota</taxon>
        <taxon>Fungi</taxon>
        <taxon>Dikarya</taxon>
        <taxon>Ascomycota</taxon>
        <taxon>Pezizomycotina</taxon>
        <taxon>Sordariomycetes</taxon>
        <taxon>Sordariomycetidae</taxon>
        <taxon>Coniochaetales</taxon>
        <taxon>Coniochaetaceae</taxon>
        <taxon>Coniochaeta</taxon>
    </lineage>
</organism>
<protein>
    <recommendedName>
        <fullName evidence="2">SGNH hydrolase-type esterase domain-containing protein</fullName>
    </recommendedName>
</protein>
<dbReference type="Gene3D" id="3.40.50.1110">
    <property type="entry name" value="SGNH hydrolase"/>
    <property type="match status" value="1"/>
</dbReference>
<dbReference type="GO" id="GO:0004622">
    <property type="term" value="F:phosphatidylcholine lysophospholipase activity"/>
    <property type="evidence" value="ECO:0007669"/>
    <property type="project" value="TreeGrafter"/>
</dbReference>
<feature type="domain" description="SGNH hydrolase-type esterase" evidence="2">
    <location>
        <begin position="182"/>
        <end position="311"/>
    </location>
</feature>
<dbReference type="SUPFAM" id="SSF52266">
    <property type="entry name" value="SGNH hydrolase"/>
    <property type="match status" value="1"/>
</dbReference>
<reference evidence="3 4" key="1">
    <citation type="submission" date="2018-08" db="EMBL/GenBank/DDBJ databases">
        <title>Draft genome of the lignicolous fungus Coniochaeta pulveracea.</title>
        <authorList>
            <person name="Borstlap C.J."/>
            <person name="De Witt R.N."/>
            <person name="Botha A."/>
            <person name="Volschenk H."/>
        </authorList>
    </citation>
    <scope>NUCLEOTIDE SEQUENCE [LARGE SCALE GENOMIC DNA]</scope>
    <source>
        <strain evidence="3 4">CAB683</strain>
    </source>
</reference>
<dbReference type="AlphaFoldDB" id="A0A420YH69"/>
<dbReference type="PANTHER" id="PTHR30383">
    <property type="entry name" value="THIOESTERASE 1/PROTEASE 1/LYSOPHOSPHOLIPASE L1"/>
    <property type="match status" value="1"/>
</dbReference>
<evidence type="ECO:0000259" key="2">
    <source>
        <dbReference type="Pfam" id="PF13472"/>
    </source>
</evidence>
<sequence>MAAGPKVGFLDDFDSDEVDGRDAGSERDWSGRWIAPAPRRRILVQICFWTFGATTLIALFTIIAWIIYPTTTLATPKPAENAHNAIKVMVVGDSISQGHEGDYTWRYRLWQWFKDSGHEDVAFVGPYNGTFPPLDLPRPPSWPPGEPSPGLITRDWGGYATDVDPAWLEAGDNVHFAHWGRQGAQFRPIIEDAVRQAQPDYVILALGFNDLAWLYWPTDLVGIVQDLVTKVRAAKPDTKFAVGNVVQRLAFGGGPKLPELTRTYNTMLEDAIPQWSTDQSPVELVRMRESYECDPWGCPAAHDGLHPNALGEYQIAKAFARTLHEKYGLGSSNFTIPANIPPRPCAPPTNLKALVIPDAATNGTTPNTATIHLSWDRIYGAFGYYSQHQFTGGNWAVLPGLSEYSSVDKTAVGLGESWEMRVRTYCGDQQPNSDWSSVVSVST</sequence>